<evidence type="ECO:0000313" key="2">
    <source>
        <dbReference type="Proteomes" id="UP001162501"/>
    </source>
</evidence>
<reference evidence="1" key="2">
    <citation type="submission" date="2025-03" db="EMBL/GenBank/DDBJ databases">
        <authorList>
            <consortium name="ELIXIR-Norway"/>
            <consortium name="Elixir Norway"/>
        </authorList>
    </citation>
    <scope>NUCLEOTIDE SEQUENCE</scope>
</reference>
<dbReference type="Proteomes" id="UP001162501">
    <property type="component" value="Chromosome 14"/>
</dbReference>
<sequence length="63" mass="6486">MRSVQEPPGTPVTVLSAGDPERVHSWAGPSLRPQGLPDKQGSGGCFCEEVGPEPSDPDSVEAG</sequence>
<accession>A0AC59YF44</accession>
<proteinExistence type="predicted"/>
<evidence type="ECO:0000313" key="1">
    <source>
        <dbReference type="EMBL" id="CAM9646651.1"/>
    </source>
</evidence>
<organism evidence="1 2">
    <name type="scientific">Rangifer tarandus platyrhynchus</name>
    <name type="common">Svalbard reindeer</name>
    <dbReference type="NCBI Taxonomy" id="3082113"/>
    <lineage>
        <taxon>Eukaryota</taxon>
        <taxon>Metazoa</taxon>
        <taxon>Chordata</taxon>
        <taxon>Craniata</taxon>
        <taxon>Vertebrata</taxon>
        <taxon>Euteleostomi</taxon>
        <taxon>Mammalia</taxon>
        <taxon>Eutheria</taxon>
        <taxon>Laurasiatheria</taxon>
        <taxon>Artiodactyla</taxon>
        <taxon>Ruminantia</taxon>
        <taxon>Pecora</taxon>
        <taxon>Cervidae</taxon>
        <taxon>Odocoileinae</taxon>
        <taxon>Rangifer</taxon>
    </lineage>
</organism>
<gene>
    <name evidence="1" type="ORF">MRATA1EN22A_LOCUS5458</name>
</gene>
<dbReference type="EMBL" id="OX596098">
    <property type="protein sequence ID" value="CAM9646651.1"/>
    <property type="molecule type" value="Genomic_DNA"/>
</dbReference>
<protein>
    <submittedName>
        <fullName evidence="1">Uncharacterized protein</fullName>
    </submittedName>
</protein>
<name>A0AC59YF44_RANTA</name>
<feature type="non-terminal residue" evidence="1">
    <location>
        <position position="63"/>
    </location>
</feature>
<reference evidence="1" key="1">
    <citation type="submission" date="2023-05" db="EMBL/GenBank/DDBJ databases">
        <authorList>
            <consortium name="ELIXIR-Norway"/>
        </authorList>
    </citation>
    <scope>NUCLEOTIDE SEQUENCE</scope>
</reference>